<dbReference type="Gramene" id="Pp3c21_10810V3.1">
    <property type="protein sequence ID" value="Pp3c21_10810V3.1"/>
    <property type="gene ID" value="Pp3c21_10810"/>
</dbReference>
<evidence type="ECO:0000259" key="1">
    <source>
        <dbReference type="Pfam" id="PF01764"/>
    </source>
</evidence>
<dbReference type="CDD" id="cd00519">
    <property type="entry name" value="Lipase_3"/>
    <property type="match status" value="1"/>
</dbReference>
<proteinExistence type="predicted"/>
<dbReference type="KEGG" id="ppp:112273891"/>
<dbReference type="EnsemblPlants" id="Pp3c21_10810V3.1">
    <property type="protein sequence ID" value="Pp3c21_10810V3.1"/>
    <property type="gene ID" value="Pp3c21_10810"/>
</dbReference>
<dbReference type="HOGENOM" id="CLU_458137_0_0_1"/>
<dbReference type="GeneID" id="112273891"/>
<evidence type="ECO:0000313" key="2">
    <source>
        <dbReference type="EMBL" id="PNR31887.1"/>
    </source>
</evidence>
<dbReference type="InterPro" id="IPR002921">
    <property type="entry name" value="Fungal_lipase-type"/>
</dbReference>
<dbReference type="RefSeq" id="XP_024358688.1">
    <property type="nucleotide sequence ID" value="XM_024502920.2"/>
</dbReference>
<keyword evidence="4" id="KW-1185">Reference proteome</keyword>
<dbReference type="OrthoDB" id="438440at2759"/>
<gene>
    <name evidence="3" type="primary">LOC112273891</name>
    <name evidence="2" type="ORF">PHYPA_026010</name>
</gene>
<dbReference type="PaxDb" id="3218-PP1S235_77V6.1"/>
<reference evidence="2 4" key="1">
    <citation type="journal article" date="2008" name="Science">
        <title>The Physcomitrella genome reveals evolutionary insights into the conquest of land by plants.</title>
        <authorList>
            <person name="Rensing S."/>
            <person name="Lang D."/>
            <person name="Zimmer A."/>
            <person name="Terry A."/>
            <person name="Salamov A."/>
            <person name="Shapiro H."/>
            <person name="Nishiyama T."/>
            <person name="Perroud P.-F."/>
            <person name="Lindquist E."/>
            <person name="Kamisugi Y."/>
            <person name="Tanahashi T."/>
            <person name="Sakakibara K."/>
            <person name="Fujita T."/>
            <person name="Oishi K."/>
            <person name="Shin-I T."/>
            <person name="Kuroki Y."/>
            <person name="Toyoda A."/>
            <person name="Suzuki Y."/>
            <person name="Hashimoto A."/>
            <person name="Yamaguchi K."/>
            <person name="Sugano A."/>
            <person name="Kohara Y."/>
            <person name="Fujiyama A."/>
            <person name="Anterola A."/>
            <person name="Aoki S."/>
            <person name="Ashton N."/>
            <person name="Barbazuk W.B."/>
            <person name="Barker E."/>
            <person name="Bennetzen J."/>
            <person name="Bezanilla M."/>
            <person name="Blankenship R."/>
            <person name="Cho S.H."/>
            <person name="Dutcher S."/>
            <person name="Estelle M."/>
            <person name="Fawcett J.A."/>
            <person name="Gundlach H."/>
            <person name="Hanada K."/>
            <person name="Heyl A."/>
            <person name="Hicks K.A."/>
            <person name="Hugh J."/>
            <person name="Lohr M."/>
            <person name="Mayer K."/>
            <person name="Melkozernov A."/>
            <person name="Murata T."/>
            <person name="Nelson D."/>
            <person name="Pils B."/>
            <person name="Prigge M."/>
            <person name="Reiss B."/>
            <person name="Renner T."/>
            <person name="Rombauts S."/>
            <person name="Rushton P."/>
            <person name="Sanderfoot A."/>
            <person name="Schween G."/>
            <person name="Shiu S.-H."/>
            <person name="Stueber K."/>
            <person name="Theodoulou F.L."/>
            <person name="Tu H."/>
            <person name="Van de Peer Y."/>
            <person name="Verrier P.J."/>
            <person name="Waters E."/>
            <person name="Wood A."/>
            <person name="Yang L."/>
            <person name="Cove D."/>
            <person name="Cuming A."/>
            <person name="Hasebe M."/>
            <person name="Lucas S."/>
            <person name="Mishler D.B."/>
            <person name="Reski R."/>
            <person name="Grigoriev I."/>
            <person name="Quatrano R.S."/>
            <person name="Boore J.L."/>
        </authorList>
    </citation>
    <scope>NUCLEOTIDE SEQUENCE [LARGE SCALE GENOMIC DNA]</scope>
    <source>
        <strain evidence="3 4">cv. Gransden 2004</strain>
    </source>
</reference>
<evidence type="ECO:0000313" key="3">
    <source>
        <dbReference type="EnsemblPlants" id="Pp3c21_10810V3.1"/>
    </source>
</evidence>
<evidence type="ECO:0000313" key="4">
    <source>
        <dbReference type="Proteomes" id="UP000006727"/>
    </source>
</evidence>
<protein>
    <recommendedName>
        <fullName evidence="1">Fungal lipase-type domain-containing protein</fullName>
    </recommendedName>
</protein>
<dbReference type="Proteomes" id="UP000006727">
    <property type="component" value="Chromosome 21"/>
</dbReference>
<sequence>MEQAGMEEVLTAMAASVMHSASGMSKWSMADLTLGLYKLSGRHALEGAVDTIKGAPIVLRSELENILEWLQWAKAAYKRDQRSLASVLRIREEDIVTHVGTSDVKKPAYYIIKYHRKRCIVMGIRGTSAAHDVLTDLNTHCEPFEGGFAHSGMLAAAQWLLRNEGQTLQNVLKENEGFRLVLAGHSMGAGTAALLGLLLKETSAEEANVSKILKIPNEMITCWGFGSPPCVNFELAIASSFIHNVVLQDDVVSRVSPAALEDLRLEVAQTEWSQAFKEGSTQRQFVDMVHETTQRISALPITPPALAVFNVAKEKGLSKILSAGNAVVSQIAGKSSRTSKAGAWLSLGTAAAGTLLQAAHKRVSHGVQKSLSEIEEKTRRSDQQVAVSALAIQAGTSTTKTEVLLQRRLHLPGTLYHILRQLLPPGLSPTNVGGNGARTVTHTVVKGTDPNSRFSRIVLSNTIFSDHNSPAYIDAMVDALQCASRGTTILLYGSGS</sequence>
<dbReference type="eggNOG" id="KOG2088">
    <property type="taxonomic scope" value="Eukaryota"/>
</dbReference>
<dbReference type="SUPFAM" id="SSF53474">
    <property type="entry name" value="alpha/beta-Hydrolases"/>
    <property type="match status" value="1"/>
</dbReference>
<feature type="domain" description="Fungal lipase-type" evidence="1">
    <location>
        <begin position="121"/>
        <end position="258"/>
    </location>
</feature>
<dbReference type="AlphaFoldDB" id="A9TI23"/>
<reference evidence="2 4" key="2">
    <citation type="journal article" date="2018" name="Plant J.">
        <title>The Physcomitrella patens chromosome-scale assembly reveals moss genome structure and evolution.</title>
        <authorList>
            <person name="Lang D."/>
            <person name="Ullrich K.K."/>
            <person name="Murat F."/>
            <person name="Fuchs J."/>
            <person name="Jenkins J."/>
            <person name="Haas F.B."/>
            <person name="Piednoel M."/>
            <person name="Gundlach H."/>
            <person name="Van Bel M."/>
            <person name="Meyberg R."/>
            <person name="Vives C."/>
            <person name="Morata J."/>
            <person name="Symeonidi A."/>
            <person name="Hiss M."/>
            <person name="Muchero W."/>
            <person name="Kamisugi Y."/>
            <person name="Saleh O."/>
            <person name="Blanc G."/>
            <person name="Decker E.L."/>
            <person name="van Gessel N."/>
            <person name="Grimwood J."/>
            <person name="Hayes R.D."/>
            <person name="Graham S.W."/>
            <person name="Gunter L.E."/>
            <person name="McDaniel S.F."/>
            <person name="Hoernstein S.N.W."/>
            <person name="Larsson A."/>
            <person name="Li F.W."/>
            <person name="Perroud P.F."/>
            <person name="Phillips J."/>
            <person name="Ranjan P."/>
            <person name="Rokshar D.S."/>
            <person name="Rothfels C.J."/>
            <person name="Schneider L."/>
            <person name="Shu S."/>
            <person name="Stevenson D.W."/>
            <person name="Thummler F."/>
            <person name="Tillich M."/>
            <person name="Villarreal Aguilar J.C."/>
            <person name="Widiez T."/>
            <person name="Wong G.K."/>
            <person name="Wymore A."/>
            <person name="Zhang Y."/>
            <person name="Zimmer A.D."/>
            <person name="Quatrano R.S."/>
            <person name="Mayer K.F.X."/>
            <person name="Goodstein D."/>
            <person name="Casacuberta J.M."/>
            <person name="Vandepoele K."/>
            <person name="Reski R."/>
            <person name="Cuming A.C."/>
            <person name="Tuskan G.A."/>
            <person name="Maumus F."/>
            <person name="Salse J."/>
            <person name="Schmutz J."/>
            <person name="Rensing S.A."/>
        </authorList>
    </citation>
    <scope>NUCLEOTIDE SEQUENCE [LARGE SCALE GENOMIC DNA]</scope>
    <source>
        <strain evidence="3 4">cv. Gransden 2004</strain>
    </source>
</reference>
<dbReference type="EnsemblPlants" id="Pp3c21_10810V3.3">
    <property type="protein sequence ID" value="Pp3c21_10810V3.3"/>
    <property type="gene ID" value="Pp3c21_10810"/>
</dbReference>
<name>A9TI23_PHYPA</name>
<dbReference type="GO" id="GO:0006629">
    <property type="term" value="P:lipid metabolic process"/>
    <property type="evidence" value="ECO:0007669"/>
    <property type="project" value="InterPro"/>
</dbReference>
<dbReference type="Pfam" id="PF01764">
    <property type="entry name" value="Lipase_3"/>
    <property type="match status" value="1"/>
</dbReference>
<dbReference type="EMBL" id="ABEU02000021">
    <property type="protein sequence ID" value="PNR31887.1"/>
    <property type="molecule type" value="Genomic_DNA"/>
</dbReference>
<dbReference type="InterPro" id="IPR029058">
    <property type="entry name" value="AB_hydrolase_fold"/>
</dbReference>
<dbReference type="Gramene" id="Pp3c21_10810V3.3">
    <property type="protein sequence ID" value="Pp3c21_10810V3.3"/>
    <property type="gene ID" value="Pp3c21_10810"/>
</dbReference>
<accession>A9TI23</accession>
<reference evidence="3" key="3">
    <citation type="submission" date="2020-12" db="UniProtKB">
        <authorList>
            <consortium name="EnsemblPlants"/>
        </authorList>
    </citation>
    <scope>IDENTIFICATION</scope>
</reference>
<dbReference type="Gene3D" id="3.40.50.1820">
    <property type="entry name" value="alpha/beta hydrolase"/>
    <property type="match status" value="1"/>
</dbReference>
<organism evidence="2">
    <name type="scientific">Physcomitrium patens</name>
    <name type="common">Spreading-leaved earth moss</name>
    <name type="synonym">Physcomitrella patens</name>
    <dbReference type="NCBI Taxonomy" id="3218"/>
    <lineage>
        <taxon>Eukaryota</taxon>
        <taxon>Viridiplantae</taxon>
        <taxon>Streptophyta</taxon>
        <taxon>Embryophyta</taxon>
        <taxon>Bryophyta</taxon>
        <taxon>Bryophytina</taxon>
        <taxon>Bryopsida</taxon>
        <taxon>Funariidae</taxon>
        <taxon>Funariales</taxon>
        <taxon>Funariaceae</taxon>
        <taxon>Physcomitrium</taxon>
    </lineage>
</organism>
<dbReference type="PANTHER" id="PTHR47418">
    <property type="entry name" value="ALPHA/BETA-HYDROLASES SUPERFAMILY PROTEIN"/>
    <property type="match status" value="1"/>
</dbReference>